<dbReference type="EMBL" id="AAGVFN010000071">
    <property type="protein sequence ID" value="EBS3537085.1"/>
    <property type="molecule type" value="Genomic_DNA"/>
</dbReference>
<reference evidence="2" key="1">
    <citation type="submission" date="2019-09" db="EMBL/GenBank/DDBJ databases">
        <authorList>
            <person name="Ashton P.M."/>
            <person name="Dallman T."/>
            <person name="Nair S."/>
            <person name="De Pinna E."/>
            <person name="Peters T."/>
            <person name="Grant K."/>
        </authorList>
    </citation>
    <scope>NUCLEOTIDE SEQUENCE [LARGE SCALE GENOMIC DNA]</scope>
    <source>
        <strain evidence="1">506078</strain>
        <strain evidence="2">800692</strain>
    </source>
</reference>
<dbReference type="AlphaFoldDB" id="A0A5H5KEJ0"/>
<protein>
    <submittedName>
        <fullName evidence="2">Uncharacterized protein</fullName>
    </submittedName>
</protein>
<name>A0A5H5KEJ0_SALET</name>
<proteinExistence type="predicted"/>
<comment type="caution">
    <text evidence="2">The sequence shown here is derived from an EMBL/GenBank/DDBJ whole genome shotgun (WGS) entry which is preliminary data.</text>
</comment>
<dbReference type="Proteomes" id="UP000839888">
    <property type="component" value="Unassembled WGS sequence"/>
</dbReference>
<organism evidence="2">
    <name type="scientific">Salmonella enterica subsp. enterica serovar Telelkebir</name>
    <dbReference type="NCBI Taxonomy" id="1967657"/>
    <lineage>
        <taxon>Bacteria</taxon>
        <taxon>Pseudomonadati</taxon>
        <taxon>Pseudomonadota</taxon>
        <taxon>Gammaproteobacteria</taxon>
        <taxon>Enterobacterales</taxon>
        <taxon>Enterobacteriaceae</taxon>
        <taxon>Salmonella</taxon>
    </lineage>
</organism>
<accession>A0A5H5KEJ0</accession>
<sequence length="102" mass="11406">MKRIIRLALLCSILINAVLLYRVFDLGVMTTYGMDEIHYRNRQASELKKLLPLLLKSTSQEQVLLAAKQADLEVINKSGEGTYVGTILFTYSGGKVMAVDLQ</sequence>
<evidence type="ECO:0000313" key="1">
    <source>
        <dbReference type="EMBL" id="EBS3537085.1"/>
    </source>
</evidence>
<dbReference type="RefSeq" id="WP_000821332.1">
    <property type="nucleotide sequence ID" value="NZ_MZCV01000046.1"/>
</dbReference>
<gene>
    <name evidence="1" type="ORF">DS442_22785</name>
    <name evidence="2" type="ORF">F2J48_23055</name>
</gene>
<evidence type="ECO:0000313" key="2">
    <source>
        <dbReference type="EMBL" id="ECV5352427.1"/>
    </source>
</evidence>
<dbReference type="EMBL" id="AAKTLN010000042">
    <property type="protein sequence ID" value="ECV5352427.1"/>
    <property type="molecule type" value="Genomic_DNA"/>
</dbReference>